<reference evidence="2" key="1">
    <citation type="submission" date="2022-11" db="EMBL/GenBank/DDBJ databases">
        <title>Centuries of genome instability and evolution in soft-shell clam transmissible cancer (bioRxiv).</title>
        <authorList>
            <person name="Hart S.F.M."/>
            <person name="Yonemitsu M.A."/>
            <person name="Giersch R.M."/>
            <person name="Beal B.F."/>
            <person name="Arriagada G."/>
            <person name="Davis B.W."/>
            <person name="Ostrander E.A."/>
            <person name="Goff S.P."/>
            <person name="Metzger M.J."/>
        </authorList>
    </citation>
    <scope>NUCLEOTIDE SEQUENCE</scope>
    <source>
        <strain evidence="2">MELC-2E11</strain>
        <tissue evidence="2">Siphon/mantle</tissue>
    </source>
</reference>
<proteinExistence type="predicted"/>
<evidence type="ECO:0000313" key="3">
    <source>
        <dbReference type="Proteomes" id="UP001164746"/>
    </source>
</evidence>
<name>A0ABY7EH29_MYAAR</name>
<feature type="compositionally biased region" description="Low complexity" evidence="1">
    <location>
        <begin position="154"/>
        <end position="163"/>
    </location>
</feature>
<feature type="region of interest" description="Disordered" evidence="1">
    <location>
        <begin position="154"/>
        <end position="188"/>
    </location>
</feature>
<dbReference type="Proteomes" id="UP001164746">
    <property type="component" value="Chromosome 6"/>
</dbReference>
<protein>
    <submittedName>
        <fullName evidence="2">Uncharacterized protein</fullName>
    </submittedName>
</protein>
<dbReference type="SUPFAM" id="SSF58104">
    <property type="entry name" value="Methyl-accepting chemotaxis protein (MCP) signaling domain"/>
    <property type="match status" value="1"/>
</dbReference>
<keyword evidence="3" id="KW-1185">Reference proteome</keyword>
<evidence type="ECO:0000256" key="1">
    <source>
        <dbReference type="SAM" id="MobiDB-lite"/>
    </source>
</evidence>
<evidence type="ECO:0000313" key="2">
    <source>
        <dbReference type="EMBL" id="WAR08172.1"/>
    </source>
</evidence>
<sequence length="311" mass="32298">MVTGNQINGARDQINGAGNQINGAGNQINGAGNQINGARDQINGAGNQINGARDQINGAGNQINGAGNQINGAGNQIYGARDQINGAGNQINGAGNQINGARDQINGAGNQINGAGNQINGAGNQINGARDQINGAGNQINGAGNQINGAGNQINGAGNQINGSPERGMKASGRGGEKSAFIRNGNIGKPVENTKQVTADAPPAQSDLHVDPEPVICLKPVSMLSKIRENHLARRRDFTRQTKMPQLSELTEKETAADNNNHPSKKTVLVEIADDVLRPPMPNSDSEIMPSIPDEFLQKLGLIPDGKRINS</sequence>
<organism evidence="2 3">
    <name type="scientific">Mya arenaria</name>
    <name type="common">Soft-shell clam</name>
    <dbReference type="NCBI Taxonomy" id="6604"/>
    <lineage>
        <taxon>Eukaryota</taxon>
        <taxon>Metazoa</taxon>
        <taxon>Spiralia</taxon>
        <taxon>Lophotrochozoa</taxon>
        <taxon>Mollusca</taxon>
        <taxon>Bivalvia</taxon>
        <taxon>Autobranchia</taxon>
        <taxon>Heteroconchia</taxon>
        <taxon>Euheterodonta</taxon>
        <taxon>Imparidentia</taxon>
        <taxon>Neoheterodontei</taxon>
        <taxon>Myida</taxon>
        <taxon>Myoidea</taxon>
        <taxon>Myidae</taxon>
        <taxon>Mya</taxon>
    </lineage>
</organism>
<feature type="region of interest" description="Disordered" evidence="1">
    <location>
        <begin position="236"/>
        <end position="265"/>
    </location>
</feature>
<gene>
    <name evidence="2" type="ORF">MAR_018130</name>
</gene>
<dbReference type="Gene3D" id="1.10.287.620">
    <property type="entry name" value="Helix Hairpins"/>
    <property type="match status" value="1"/>
</dbReference>
<dbReference type="EMBL" id="CP111017">
    <property type="protein sequence ID" value="WAR08172.1"/>
    <property type="molecule type" value="Genomic_DNA"/>
</dbReference>
<accession>A0ABY7EH29</accession>